<keyword evidence="2 6" id="KW-0999">Mitochondrion inner membrane</keyword>
<dbReference type="EMBL" id="JAODUO010000255">
    <property type="protein sequence ID" value="KAK2184723.1"/>
    <property type="molecule type" value="Genomic_DNA"/>
</dbReference>
<protein>
    <recommendedName>
        <fullName evidence="6">Ubiquinone biosynthesis protein COQ4 homolog, mitochondrial</fullName>
    </recommendedName>
    <alternativeName>
        <fullName evidence="6">4-hydroxy-3-methoxy-5-polyprenylbenzoate decarboxylase</fullName>
        <ecNumber evidence="6">4.1.1.130</ecNumber>
    </alternativeName>
    <alternativeName>
        <fullName evidence="6">Coenzyme Q biosynthesis protein 4 homolog</fullName>
    </alternativeName>
</protein>
<comment type="subunit">
    <text evidence="6">Component of a multi-subunit COQ enzyme complex.</text>
</comment>
<accession>A0AAD9NYD6</accession>
<dbReference type="InterPro" id="IPR027540">
    <property type="entry name" value="Coq4_euk"/>
</dbReference>
<dbReference type="HAMAP" id="MF_03111">
    <property type="entry name" value="Coq4"/>
    <property type="match status" value="1"/>
</dbReference>
<dbReference type="GO" id="GO:0120539">
    <property type="term" value="F:4-hydroxy-3-methoxy-5-polyprenylbenzoate decarboxylase activity"/>
    <property type="evidence" value="ECO:0007669"/>
    <property type="project" value="UniProtKB-EC"/>
</dbReference>
<keyword evidence="6" id="KW-0479">Metal-binding</keyword>
<keyword evidence="5 6" id="KW-0456">Lyase</keyword>
<sequence>MLKITSPRFCEACRSFRKFRTLLSSRTYAVSADHFEDQDEQKSSSGPGEHTWEDFDDPLPEGSTYDLVYPGHIPSTLFQKSLLSVGTAFVAITAPWRGDSIATLGETTGYVALKATRQKMLQDPVGRQILEERPRINSKTIDLERLKTLPECTFGKVYSDWLEDNRCHPDQRLPVHFVDDPDLAYVMTRYREIHDLVHALLGMPTHMLGEVTIKWVEGLQTGLPMCLSGGLFGAFRLRPKQRKAYRESHLAYAFRCGLKGKLLMNLYFENNWETLPWTNSGHSSTWGRLHPLRPKCGATEVEEITRWHIRCIYKERSDSV</sequence>
<dbReference type="PANTHER" id="PTHR12922">
    <property type="entry name" value="UBIQUINONE BIOSYNTHESIS PROTEIN"/>
    <property type="match status" value="1"/>
</dbReference>
<name>A0AAD9NYD6_RIDPI</name>
<dbReference type="PANTHER" id="PTHR12922:SF7">
    <property type="entry name" value="UBIQUINONE BIOSYNTHESIS PROTEIN COQ4 HOMOLOG, MITOCHONDRIAL"/>
    <property type="match status" value="1"/>
</dbReference>
<feature type="binding site" evidence="6">
    <location>
        <position position="210"/>
    </location>
    <ligand>
        <name>Zn(2+)</name>
        <dbReference type="ChEBI" id="CHEBI:29105"/>
    </ligand>
</feature>
<proteinExistence type="inferred from homology"/>
<comment type="subcellular location">
    <subcellularLocation>
        <location evidence="6">Mitochondrion inner membrane</location>
        <topology evidence="6">Peripheral membrane protein</topology>
        <orientation evidence="6">Matrix side</orientation>
    </subcellularLocation>
</comment>
<feature type="binding site" evidence="6">
    <location>
        <position position="195"/>
    </location>
    <ligand>
        <name>Zn(2+)</name>
        <dbReference type="ChEBI" id="CHEBI:29105"/>
    </ligand>
</feature>
<dbReference type="InterPro" id="IPR007715">
    <property type="entry name" value="Coq4"/>
</dbReference>
<dbReference type="GO" id="GO:0008270">
    <property type="term" value="F:zinc ion binding"/>
    <property type="evidence" value="ECO:0007669"/>
    <property type="project" value="UniProtKB-UniRule"/>
</dbReference>
<keyword evidence="4 6" id="KW-0472">Membrane</keyword>
<comment type="function">
    <text evidence="6">Lyase that catalyzes the C1-decarboxylation of 4-hydroxy-3-methoxy-5-(all-trans-polyprenyl)benzoic acid into 2-methoxy-6-(all-trans-polyprenyl)phenol during ubiquinone biosynthesis.</text>
</comment>
<keyword evidence="9" id="KW-1185">Reference proteome</keyword>
<dbReference type="Proteomes" id="UP001209878">
    <property type="component" value="Unassembled WGS sequence"/>
</dbReference>
<evidence type="ECO:0000256" key="5">
    <source>
        <dbReference type="ARBA" id="ARBA00023239"/>
    </source>
</evidence>
<keyword evidence="1 6" id="KW-0831">Ubiquinone biosynthesis</keyword>
<comment type="catalytic activity">
    <reaction evidence="6">
        <text>a 4-hydroxy-3-methoxy-5-(all-trans-polyprenyl)benzoate + H(+) = a 2-methoxy-6-(all-trans-polyprenyl)phenol + CO2</text>
        <dbReference type="Rhea" id="RHEA:81179"/>
        <dbReference type="Rhea" id="RHEA-COMP:9551"/>
        <dbReference type="Rhea" id="RHEA-COMP:10931"/>
        <dbReference type="ChEBI" id="CHEBI:15378"/>
        <dbReference type="ChEBI" id="CHEBI:16526"/>
        <dbReference type="ChEBI" id="CHEBI:62731"/>
        <dbReference type="ChEBI" id="CHEBI:84443"/>
        <dbReference type="EC" id="4.1.1.130"/>
    </reaction>
</comment>
<gene>
    <name evidence="8" type="ORF">NP493_255g02033</name>
</gene>
<dbReference type="GO" id="GO:0031314">
    <property type="term" value="C:extrinsic component of mitochondrial inner membrane"/>
    <property type="evidence" value="ECO:0007669"/>
    <property type="project" value="UniProtKB-UniRule"/>
</dbReference>
<comment type="cofactor">
    <cofactor evidence="6">
        <name>Zn(2+)</name>
        <dbReference type="ChEBI" id="CHEBI:29105"/>
    </cofactor>
</comment>
<comment type="pathway">
    <text evidence="6">Cofactor biosynthesis; ubiquinone biosynthesis.</text>
</comment>
<evidence type="ECO:0000313" key="9">
    <source>
        <dbReference type="Proteomes" id="UP001209878"/>
    </source>
</evidence>
<evidence type="ECO:0000256" key="3">
    <source>
        <dbReference type="ARBA" id="ARBA00023128"/>
    </source>
</evidence>
<feature type="binding site" evidence="6">
    <location>
        <position position="194"/>
    </location>
    <ligand>
        <name>Zn(2+)</name>
        <dbReference type="ChEBI" id="CHEBI:29105"/>
    </ligand>
</feature>
<evidence type="ECO:0000256" key="6">
    <source>
        <dbReference type="HAMAP-Rule" id="MF_03111"/>
    </source>
</evidence>
<reference evidence="8" key="1">
    <citation type="journal article" date="2023" name="Mol. Biol. Evol.">
        <title>Third-Generation Sequencing Reveals the Adaptive Role of the Epigenome in Three Deep-Sea Polychaetes.</title>
        <authorList>
            <person name="Perez M."/>
            <person name="Aroh O."/>
            <person name="Sun Y."/>
            <person name="Lan Y."/>
            <person name="Juniper S.K."/>
            <person name="Young C.R."/>
            <person name="Angers B."/>
            <person name="Qian P.Y."/>
        </authorList>
    </citation>
    <scope>NUCLEOTIDE SEQUENCE</scope>
    <source>
        <strain evidence="8">R07B-5</strain>
    </source>
</reference>
<evidence type="ECO:0000256" key="7">
    <source>
        <dbReference type="SAM" id="MobiDB-lite"/>
    </source>
</evidence>
<dbReference type="EC" id="4.1.1.130" evidence="6"/>
<keyword evidence="3 6" id="KW-0496">Mitochondrion</keyword>
<comment type="similarity">
    <text evidence="6">Belongs to the COQ4 family.</text>
</comment>
<comment type="caution">
    <text evidence="8">The sequence shown here is derived from an EMBL/GenBank/DDBJ whole genome shotgun (WGS) entry which is preliminary data.</text>
</comment>
<evidence type="ECO:0000256" key="4">
    <source>
        <dbReference type="ARBA" id="ARBA00023136"/>
    </source>
</evidence>
<evidence type="ECO:0000256" key="2">
    <source>
        <dbReference type="ARBA" id="ARBA00022792"/>
    </source>
</evidence>
<evidence type="ECO:0000256" key="1">
    <source>
        <dbReference type="ARBA" id="ARBA00022688"/>
    </source>
</evidence>
<dbReference type="AlphaFoldDB" id="A0AAD9NYD6"/>
<dbReference type="Pfam" id="PF05019">
    <property type="entry name" value="Coq4"/>
    <property type="match status" value="1"/>
</dbReference>
<feature type="region of interest" description="Disordered" evidence="7">
    <location>
        <begin position="34"/>
        <end position="56"/>
    </location>
</feature>
<feature type="binding site" evidence="6">
    <location>
        <position position="198"/>
    </location>
    <ligand>
        <name>Zn(2+)</name>
        <dbReference type="ChEBI" id="CHEBI:29105"/>
    </ligand>
</feature>
<evidence type="ECO:0000313" key="8">
    <source>
        <dbReference type="EMBL" id="KAK2184723.1"/>
    </source>
</evidence>
<keyword evidence="6" id="KW-0862">Zinc</keyword>
<organism evidence="8 9">
    <name type="scientific">Ridgeia piscesae</name>
    <name type="common">Tubeworm</name>
    <dbReference type="NCBI Taxonomy" id="27915"/>
    <lineage>
        <taxon>Eukaryota</taxon>
        <taxon>Metazoa</taxon>
        <taxon>Spiralia</taxon>
        <taxon>Lophotrochozoa</taxon>
        <taxon>Annelida</taxon>
        <taxon>Polychaeta</taxon>
        <taxon>Sedentaria</taxon>
        <taxon>Canalipalpata</taxon>
        <taxon>Sabellida</taxon>
        <taxon>Siboglinidae</taxon>
        <taxon>Ridgeia</taxon>
    </lineage>
</organism>